<dbReference type="InterPro" id="IPR011146">
    <property type="entry name" value="HIT-like"/>
</dbReference>
<accession>A0A1T2KTM5</accession>
<keyword evidence="4" id="KW-1185">Reference proteome</keyword>
<dbReference type="SUPFAM" id="SSF54197">
    <property type="entry name" value="HIT-like"/>
    <property type="match status" value="1"/>
</dbReference>
<evidence type="ECO:0000256" key="1">
    <source>
        <dbReference type="PROSITE-ProRule" id="PRU00464"/>
    </source>
</evidence>
<dbReference type="GO" id="GO:0003824">
    <property type="term" value="F:catalytic activity"/>
    <property type="evidence" value="ECO:0007669"/>
    <property type="project" value="InterPro"/>
</dbReference>
<dbReference type="EMBL" id="MPRJ01000055">
    <property type="protein sequence ID" value="OOZ36090.1"/>
    <property type="molecule type" value="Genomic_DNA"/>
</dbReference>
<comment type="caution">
    <text evidence="1">Lacks conserved residue(s) required for the propagation of feature annotation.</text>
</comment>
<evidence type="ECO:0000313" key="4">
    <source>
        <dbReference type="Proteomes" id="UP000190896"/>
    </source>
</evidence>
<dbReference type="PIRSF" id="PIRSF000714">
    <property type="entry name" value="HIT"/>
    <property type="match status" value="1"/>
</dbReference>
<feature type="domain" description="HIT" evidence="2">
    <location>
        <begin position="43"/>
        <end position="112"/>
    </location>
</feature>
<dbReference type="PROSITE" id="PS51084">
    <property type="entry name" value="HIT_2"/>
    <property type="match status" value="1"/>
</dbReference>
<sequence length="145" mass="16384">MQKENATTTLFELHPRLAADTLAVANLELCEVRLLNDSRFPWLILVPRRNDVTEVHQLDRKDQQQLMAESSLASRLLLEITRADKINIGALGNLVPQLHWHVVARRHDDACWPGPVWGCGQASPYPYDSPNELLSQVTDRLKAAV</sequence>
<dbReference type="InterPro" id="IPR036265">
    <property type="entry name" value="HIT-like_sf"/>
</dbReference>
<proteinExistence type="predicted"/>
<dbReference type="Proteomes" id="UP000190896">
    <property type="component" value="Unassembled WGS sequence"/>
</dbReference>
<protein>
    <recommendedName>
        <fullName evidence="2">HIT domain-containing protein</fullName>
    </recommendedName>
</protein>
<dbReference type="OrthoDB" id="9799145at2"/>
<evidence type="ECO:0000259" key="2">
    <source>
        <dbReference type="PROSITE" id="PS51084"/>
    </source>
</evidence>
<name>A0A1T2KTM5_9GAMM</name>
<dbReference type="Gene3D" id="3.30.428.10">
    <property type="entry name" value="HIT-like"/>
    <property type="match status" value="1"/>
</dbReference>
<dbReference type="Pfam" id="PF01230">
    <property type="entry name" value="HIT"/>
    <property type="match status" value="1"/>
</dbReference>
<organism evidence="3 4">
    <name type="scientific">Solemya velesiana gill symbiont</name>
    <dbReference type="NCBI Taxonomy" id="1918948"/>
    <lineage>
        <taxon>Bacteria</taxon>
        <taxon>Pseudomonadati</taxon>
        <taxon>Pseudomonadota</taxon>
        <taxon>Gammaproteobacteria</taxon>
        <taxon>sulfur-oxidizing symbionts</taxon>
    </lineage>
</organism>
<evidence type="ECO:0000313" key="3">
    <source>
        <dbReference type="EMBL" id="OOZ36090.1"/>
    </source>
</evidence>
<dbReference type="InterPro" id="IPR026026">
    <property type="entry name" value="HIT_Hint"/>
</dbReference>
<reference evidence="3 4" key="1">
    <citation type="submission" date="2016-11" db="EMBL/GenBank/DDBJ databases">
        <title>Mixed transmission modes and dynamic genome evolution in an obligate animal-bacterial symbiosis.</title>
        <authorList>
            <person name="Russell S.L."/>
            <person name="Corbett-Detig R.B."/>
            <person name="Cavanaugh C.M."/>
        </authorList>
    </citation>
    <scope>NUCLEOTIDE SEQUENCE [LARGE SCALE GENOMIC DNA]</scope>
    <source>
        <strain evidence="3">Se-Cadez</strain>
    </source>
</reference>
<dbReference type="AlphaFoldDB" id="A0A1T2KTM5"/>
<comment type="caution">
    <text evidence="3">The sequence shown here is derived from an EMBL/GenBank/DDBJ whole genome shotgun (WGS) entry which is preliminary data.</text>
</comment>
<gene>
    <name evidence="3" type="ORF">BOW51_08840</name>
</gene>
<dbReference type="RefSeq" id="WP_078487657.1">
    <property type="nucleotide sequence ID" value="NZ_MPRJ01000055.1"/>
</dbReference>